<dbReference type="EMBL" id="BSNG01000001">
    <property type="protein sequence ID" value="GLQ11064.1"/>
    <property type="molecule type" value="Genomic_DNA"/>
</dbReference>
<reference evidence="2" key="1">
    <citation type="journal article" date="2014" name="Int. J. Syst. Evol. Microbiol.">
        <title>Complete genome of a new Firmicutes species belonging to the dominant human colonic microbiota ('Ruminococcus bicirculans') reveals two chromosomes and a selective capacity to utilize plant glucans.</title>
        <authorList>
            <consortium name="NISC Comparative Sequencing Program"/>
            <person name="Wegmann U."/>
            <person name="Louis P."/>
            <person name="Goesmann A."/>
            <person name="Henrissat B."/>
            <person name="Duncan S.H."/>
            <person name="Flint H.J."/>
        </authorList>
    </citation>
    <scope>NUCLEOTIDE SEQUENCE</scope>
    <source>
        <strain evidence="2">NBRC 103855</strain>
    </source>
</reference>
<dbReference type="RefSeq" id="WP_284392213.1">
    <property type="nucleotide sequence ID" value="NZ_BSNG01000001.1"/>
</dbReference>
<feature type="transmembrane region" description="Helical" evidence="1">
    <location>
        <begin position="40"/>
        <end position="61"/>
    </location>
</feature>
<evidence type="ECO:0000313" key="3">
    <source>
        <dbReference type="Proteomes" id="UP001161406"/>
    </source>
</evidence>
<evidence type="ECO:0000256" key="1">
    <source>
        <dbReference type="SAM" id="Phobius"/>
    </source>
</evidence>
<feature type="transmembrane region" description="Helical" evidence="1">
    <location>
        <begin position="131"/>
        <end position="152"/>
    </location>
</feature>
<reference evidence="2" key="2">
    <citation type="submission" date="2023-01" db="EMBL/GenBank/DDBJ databases">
        <title>Draft genome sequence of Devosia yakushimensis strain NBRC 103855.</title>
        <authorList>
            <person name="Sun Q."/>
            <person name="Mori K."/>
        </authorList>
    </citation>
    <scope>NUCLEOTIDE SEQUENCE</scope>
    <source>
        <strain evidence="2">NBRC 103855</strain>
    </source>
</reference>
<gene>
    <name evidence="2" type="ORF">GCM10007913_29960</name>
</gene>
<evidence type="ECO:0008006" key="4">
    <source>
        <dbReference type="Google" id="ProtNLM"/>
    </source>
</evidence>
<keyword evidence="1" id="KW-1133">Transmembrane helix</keyword>
<name>A0ABQ5UIT8_9HYPH</name>
<sequence length="187" mass="19323">MAQPTSTFLEELMNAARGCFALLVGNRQASTWFDFSQRGLIGSLIAAVIAIGLAGFGPVLIGVPLPKGAATQSIVINGVLFVAQAGTALLALRQMGRQDGFVPYLVASNWVTLVSAVLLLLSTLLGPLGVAILALVVILALATFINIGRFIVTLTPMQIGILFVSQAVGVFLALAVVAIIFVPPPAA</sequence>
<organism evidence="2 3">
    <name type="scientific">Devosia yakushimensis</name>
    <dbReference type="NCBI Taxonomy" id="470028"/>
    <lineage>
        <taxon>Bacteria</taxon>
        <taxon>Pseudomonadati</taxon>
        <taxon>Pseudomonadota</taxon>
        <taxon>Alphaproteobacteria</taxon>
        <taxon>Hyphomicrobiales</taxon>
        <taxon>Devosiaceae</taxon>
        <taxon>Devosia</taxon>
    </lineage>
</organism>
<dbReference type="Proteomes" id="UP001161406">
    <property type="component" value="Unassembled WGS sequence"/>
</dbReference>
<protein>
    <recommendedName>
        <fullName evidence="4">Yip1 domain-containing protein</fullName>
    </recommendedName>
</protein>
<keyword evidence="3" id="KW-1185">Reference proteome</keyword>
<accession>A0ABQ5UIT8</accession>
<evidence type="ECO:0000313" key="2">
    <source>
        <dbReference type="EMBL" id="GLQ11064.1"/>
    </source>
</evidence>
<keyword evidence="1" id="KW-0472">Membrane</keyword>
<feature type="transmembrane region" description="Helical" evidence="1">
    <location>
        <begin position="104"/>
        <end position="125"/>
    </location>
</feature>
<proteinExistence type="predicted"/>
<keyword evidence="1" id="KW-0812">Transmembrane</keyword>
<comment type="caution">
    <text evidence="2">The sequence shown here is derived from an EMBL/GenBank/DDBJ whole genome shotgun (WGS) entry which is preliminary data.</text>
</comment>
<feature type="transmembrane region" description="Helical" evidence="1">
    <location>
        <begin position="159"/>
        <end position="182"/>
    </location>
</feature>
<feature type="transmembrane region" description="Helical" evidence="1">
    <location>
        <begin position="73"/>
        <end position="92"/>
    </location>
</feature>